<keyword evidence="4 7" id="KW-1133">Transmembrane helix</keyword>
<evidence type="ECO:0000259" key="8">
    <source>
        <dbReference type="Pfam" id="PF02687"/>
    </source>
</evidence>
<gene>
    <name evidence="9" type="ORF">QTL97_00850</name>
</gene>
<name>A0AAW9A5N5_9BACL</name>
<dbReference type="InterPro" id="IPR003838">
    <property type="entry name" value="ABC3_permease_C"/>
</dbReference>
<reference evidence="9 10" key="1">
    <citation type="submission" date="2023-06" db="EMBL/GenBank/DDBJ databases">
        <title>Sporosarcina sp. nov., isolated from Korean traditional fermented seafood 'Jeotgal'.</title>
        <authorList>
            <person name="Yang A.I."/>
            <person name="Shin N.-R."/>
        </authorList>
    </citation>
    <scope>NUCLEOTIDE SEQUENCE [LARGE SCALE GENOMIC DNA]</scope>
    <source>
        <strain evidence="9 10">KCTC43456</strain>
    </source>
</reference>
<dbReference type="Pfam" id="PF02687">
    <property type="entry name" value="FtsX"/>
    <property type="match status" value="1"/>
</dbReference>
<keyword evidence="2" id="KW-1003">Cell membrane</keyword>
<dbReference type="PANTHER" id="PTHR30572">
    <property type="entry name" value="MEMBRANE COMPONENT OF TRANSPORTER-RELATED"/>
    <property type="match status" value="1"/>
</dbReference>
<comment type="similarity">
    <text evidence="6">Belongs to the ABC-4 integral membrane protein family.</text>
</comment>
<dbReference type="EMBL" id="JAUBDJ010000001">
    <property type="protein sequence ID" value="MDW0115485.1"/>
    <property type="molecule type" value="Genomic_DNA"/>
</dbReference>
<keyword evidence="3 7" id="KW-0812">Transmembrane</keyword>
<evidence type="ECO:0000256" key="1">
    <source>
        <dbReference type="ARBA" id="ARBA00004651"/>
    </source>
</evidence>
<evidence type="ECO:0000313" key="9">
    <source>
        <dbReference type="EMBL" id="MDW0115485.1"/>
    </source>
</evidence>
<evidence type="ECO:0000256" key="4">
    <source>
        <dbReference type="ARBA" id="ARBA00022989"/>
    </source>
</evidence>
<dbReference type="RefSeq" id="WP_317940007.1">
    <property type="nucleotide sequence ID" value="NZ_JAUBDJ010000001.1"/>
</dbReference>
<evidence type="ECO:0000256" key="3">
    <source>
        <dbReference type="ARBA" id="ARBA00022692"/>
    </source>
</evidence>
<comment type="subcellular location">
    <subcellularLocation>
        <location evidence="1">Cell membrane</location>
        <topology evidence="1">Multi-pass membrane protein</topology>
    </subcellularLocation>
</comment>
<dbReference type="Proteomes" id="UP001271648">
    <property type="component" value="Unassembled WGS sequence"/>
</dbReference>
<dbReference type="InterPro" id="IPR050250">
    <property type="entry name" value="Macrolide_Exporter_MacB"/>
</dbReference>
<organism evidence="9 10">
    <name type="scientific">Sporosarcina thermotolerans</name>
    <dbReference type="NCBI Taxonomy" id="633404"/>
    <lineage>
        <taxon>Bacteria</taxon>
        <taxon>Bacillati</taxon>
        <taxon>Bacillota</taxon>
        <taxon>Bacilli</taxon>
        <taxon>Bacillales</taxon>
        <taxon>Caryophanaceae</taxon>
        <taxon>Sporosarcina</taxon>
    </lineage>
</organism>
<sequence>MFQYAKSSFRERWRLFLTILLILSTIGLGYMGSLTISDKIVIQAKEDLDKNWRYQYDLLVIPKEVDPTKGLEDGWLAPQSSIASYGGISLVDLQSIRDIPGVRVAAPLSLLGYVEVNGIGAYYNADEKEAYSYSKQLTTTFDGLSEIVVYDYKGIREYSVNYGRNPYEWDPTNYGGLSNKLAGENEGWRTYMPAGFHIRQPNSLMVIAVDPISENQLYSLDDSLLLGNSLSEAEVSNKIGVPTLPFLALGNNQSQLNEKITIERIHVPEFVSEDEYKESATEFLLRLPRTTLVDLSLNTFSEKWRYATGEMNLTGGSNYNFSEIPGLSTETWVSRLTPITFTSMGEDAGIPVMKANIVEKSSWDNRELPIYRSQPEKDGPLGFNYTIIDFYDSTKITPVYKGSWQHGDPTEIYTPHHSMILKNGFGENIDPTPLLPLPYKDTYYTGSPDAITTIEAASIFFEDEDIISSIRVVVDGVEERTDASQLKVEKIAKEIMDRTGHQVQIMLGSSSSKVHIDLDSNNAEAAGVVEEGWQQTGVSWSIQEQIEKSNIILFIYLSIVSFIFCYTVITHSLLARSTDFAMLRAIGWSRRKIIASLFLEIITLCLLSIVPVVIMNIFVQTLIWEQVLLVILFSFCLIAIGYVTGSRKALKLSPRAGLEGEGTEWKFMRVFSIKGLFSYVIHQLIRRPLRFGLLSIVLAMTSFMVILFLATQKSLSDFLFLSFLGETIDLNLKGFQTVFLVAGVLLTASIVFLLLFLNITERKREFFVLRSIGWSLKRIQLYIGSEVLLVAAIGSVIGGIGAYALLTYYSTIWLPVWLLVLIILAPPILMLIFSLLIVRSLNMKRIVNNHYA</sequence>
<feature type="transmembrane region" description="Helical" evidence="7">
    <location>
        <begin position="738"/>
        <end position="760"/>
    </location>
</feature>
<feature type="transmembrane region" description="Helical" evidence="7">
    <location>
        <begin position="594"/>
        <end position="617"/>
    </location>
</feature>
<evidence type="ECO:0000256" key="7">
    <source>
        <dbReference type="SAM" id="Phobius"/>
    </source>
</evidence>
<dbReference type="GO" id="GO:0022857">
    <property type="term" value="F:transmembrane transporter activity"/>
    <property type="evidence" value="ECO:0007669"/>
    <property type="project" value="TreeGrafter"/>
</dbReference>
<evidence type="ECO:0000313" key="10">
    <source>
        <dbReference type="Proteomes" id="UP001271648"/>
    </source>
</evidence>
<proteinExistence type="inferred from homology"/>
<evidence type="ECO:0000256" key="6">
    <source>
        <dbReference type="ARBA" id="ARBA00038076"/>
    </source>
</evidence>
<dbReference type="PANTHER" id="PTHR30572:SF4">
    <property type="entry name" value="ABC TRANSPORTER PERMEASE YTRF"/>
    <property type="match status" value="1"/>
</dbReference>
<dbReference type="GO" id="GO:0005886">
    <property type="term" value="C:plasma membrane"/>
    <property type="evidence" value="ECO:0007669"/>
    <property type="project" value="UniProtKB-SubCell"/>
</dbReference>
<feature type="transmembrane region" description="Helical" evidence="7">
    <location>
        <begin position="781"/>
        <end position="806"/>
    </location>
</feature>
<feature type="transmembrane region" description="Helical" evidence="7">
    <location>
        <begin position="812"/>
        <end position="838"/>
    </location>
</feature>
<dbReference type="AlphaFoldDB" id="A0AAW9A5N5"/>
<keyword evidence="10" id="KW-1185">Reference proteome</keyword>
<feature type="transmembrane region" description="Helical" evidence="7">
    <location>
        <begin position="551"/>
        <end position="574"/>
    </location>
</feature>
<feature type="domain" description="ABC3 transporter permease C-terminal" evidence="8">
    <location>
        <begin position="738"/>
        <end position="839"/>
    </location>
</feature>
<accession>A0AAW9A5N5</accession>
<feature type="transmembrane region" description="Helical" evidence="7">
    <location>
        <begin position="623"/>
        <end position="645"/>
    </location>
</feature>
<evidence type="ECO:0000256" key="5">
    <source>
        <dbReference type="ARBA" id="ARBA00023136"/>
    </source>
</evidence>
<keyword evidence="5 7" id="KW-0472">Membrane</keyword>
<comment type="caution">
    <text evidence="9">The sequence shown here is derived from an EMBL/GenBank/DDBJ whole genome shotgun (WGS) entry which is preliminary data.</text>
</comment>
<protein>
    <recommendedName>
        <fullName evidence="8">ABC3 transporter permease C-terminal domain-containing protein</fullName>
    </recommendedName>
</protein>
<feature type="transmembrane region" description="Helical" evidence="7">
    <location>
        <begin position="691"/>
        <end position="710"/>
    </location>
</feature>
<evidence type="ECO:0000256" key="2">
    <source>
        <dbReference type="ARBA" id="ARBA00022475"/>
    </source>
</evidence>